<dbReference type="InterPro" id="IPR050707">
    <property type="entry name" value="HTH_MetabolicPath_Reg"/>
</dbReference>
<dbReference type="Pfam" id="PF09339">
    <property type="entry name" value="HTH_IclR"/>
    <property type="match status" value="1"/>
</dbReference>
<dbReference type="InterPro" id="IPR029016">
    <property type="entry name" value="GAF-like_dom_sf"/>
</dbReference>
<feature type="domain" description="IclR-ED" evidence="5">
    <location>
        <begin position="69"/>
        <end position="219"/>
    </location>
</feature>
<dbReference type="InterPro" id="IPR036390">
    <property type="entry name" value="WH_DNA-bd_sf"/>
</dbReference>
<dbReference type="InterPro" id="IPR014757">
    <property type="entry name" value="Tscrpt_reg_IclR_C"/>
</dbReference>
<name>A0ABS1GJC6_9AQUI</name>
<keyword evidence="7" id="KW-1185">Reference proteome</keyword>
<dbReference type="InterPro" id="IPR036388">
    <property type="entry name" value="WH-like_DNA-bd_sf"/>
</dbReference>
<keyword evidence="1" id="KW-0805">Transcription regulation</keyword>
<dbReference type="PANTHER" id="PTHR30136:SF24">
    <property type="entry name" value="HTH-TYPE TRANSCRIPTIONAL REPRESSOR ALLR"/>
    <property type="match status" value="1"/>
</dbReference>
<keyword evidence="3" id="KW-0804">Transcription</keyword>
<dbReference type="Proteomes" id="UP000772812">
    <property type="component" value="Unassembled WGS sequence"/>
</dbReference>
<dbReference type="EMBL" id="JAACYA010000002">
    <property type="protein sequence ID" value="MBK3333028.1"/>
    <property type="molecule type" value="Genomic_DNA"/>
</dbReference>
<dbReference type="PROSITE" id="PS51078">
    <property type="entry name" value="ICLR_ED"/>
    <property type="match status" value="1"/>
</dbReference>
<dbReference type="Gene3D" id="1.10.10.10">
    <property type="entry name" value="Winged helix-like DNA-binding domain superfamily/Winged helix DNA-binding domain"/>
    <property type="match status" value="1"/>
</dbReference>
<protein>
    <submittedName>
        <fullName evidence="6">IclR family transcriptional regulator</fullName>
    </submittedName>
</protein>
<dbReference type="SUPFAM" id="SSF46785">
    <property type="entry name" value="Winged helix' DNA-binding domain"/>
    <property type="match status" value="1"/>
</dbReference>
<dbReference type="InterPro" id="IPR005471">
    <property type="entry name" value="Tscrpt_reg_IclR_N"/>
</dbReference>
<evidence type="ECO:0000313" key="6">
    <source>
        <dbReference type="EMBL" id="MBK3333028.1"/>
    </source>
</evidence>
<gene>
    <name evidence="6" type="ORF">GWK41_08095</name>
</gene>
<reference evidence="6 7" key="1">
    <citation type="journal article" date="2021" name="Syst. Appl. Microbiol.">
        <title>Persephonella atlantica sp. nov.: How to adapt to physico-chemical gradients in high temperature hydrothermal habitats.</title>
        <authorList>
            <person name="Francois D.X."/>
            <person name="Godfroy A."/>
            <person name="Mathien C."/>
            <person name="Aube J."/>
            <person name="Cathalot C."/>
            <person name="Lesongeur F."/>
            <person name="L'Haridon S."/>
            <person name="Philippon X."/>
            <person name="Roussel E.G."/>
        </authorList>
    </citation>
    <scope>NUCLEOTIDE SEQUENCE [LARGE SCALE GENOMIC DNA]</scope>
    <source>
        <strain evidence="6 7">MO1340</strain>
    </source>
</reference>
<accession>A0ABS1GJC6</accession>
<dbReference type="RefSeq" id="WP_200674423.1">
    <property type="nucleotide sequence ID" value="NZ_JAACYA010000002.1"/>
</dbReference>
<dbReference type="SUPFAM" id="SSF55781">
    <property type="entry name" value="GAF domain-like"/>
    <property type="match status" value="1"/>
</dbReference>
<evidence type="ECO:0000256" key="1">
    <source>
        <dbReference type="ARBA" id="ARBA00023015"/>
    </source>
</evidence>
<dbReference type="Gene3D" id="3.30.450.40">
    <property type="match status" value="2"/>
</dbReference>
<organism evidence="6 7">
    <name type="scientific">Persephonella atlantica</name>
    <dbReference type="NCBI Taxonomy" id="2699429"/>
    <lineage>
        <taxon>Bacteria</taxon>
        <taxon>Pseudomonadati</taxon>
        <taxon>Aquificota</taxon>
        <taxon>Aquificia</taxon>
        <taxon>Aquificales</taxon>
        <taxon>Hydrogenothermaceae</taxon>
        <taxon>Persephonella</taxon>
    </lineage>
</organism>
<dbReference type="SMART" id="SM00346">
    <property type="entry name" value="HTH_ICLR"/>
    <property type="match status" value="1"/>
</dbReference>
<evidence type="ECO:0000313" key="7">
    <source>
        <dbReference type="Proteomes" id="UP000772812"/>
    </source>
</evidence>
<dbReference type="Pfam" id="PF01614">
    <property type="entry name" value="IclR_C"/>
    <property type="match status" value="1"/>
</dbReference>
<feature type="domain" description="HTH iclR-type" evidence="4">
    <location>
        <begin position="7"/>
        <end position="68"/>
    </location>
</feature>
<evidence type="ECO:0000259" key="5">
    <source>
        <dbReference type="PROSITE" id="PS51078"/>
    </source>
</evidence>
<sequence>MKKKGAKTSVEKALDLIEALKEKDNLGVTELSGILGLNKNNVFRILATLEVKGIIEQDKETGHYKLGMKLLSLEHAYIKNLYFLKKARPFMRSLRNSTGESVYISVLHEDSVVYVHSEETKRPVLVNSRIGKRFPALTSAPGKAMIRGKKEKGFFVEEDIENTEPEVVEIATVIRDETESPIASVSVLAPIERYRKENTEFLKKALLETGRNITERLKL</sequence>
<evidence type="ECO:0000256" key="2">
    <source>
        <dbReference type="ARBA" id="ARBA00023125"/>
    </source>
</evidence>
<proteinExistence type="predicted"/>
<dbReference type="PROSITE" id="PS51077">
    <property type="entry name" value="HTH_ICLR"/>
    <property type="match status" value="1"/>
</dbReference>
<keyword evidence="2" id="KW-0238">DNA-binding</keyword>
<evidence type="ECO:0000259" key="4">
    <source>
        <dbReference type="PROSITE" id="PS51077"/>
    </source>
</evidence>
<evidence type="ECO:0000256" key="3">
    <source>
        <dbReference type="ARBA" id="ARBA00023163"/>
    </source>
</evidence>
<comment type="caution">
    <text evidence="6">The sequence shown here is derived from an EMBL/GenBank/DDBJ whole genome shotgun (WGS) entry which is preliminary data.</text>
</comment>
<dbReference type="PANTHER" id="PTHR30136">
    <property type="entry name" value="HELIX-TURN-HELIX TRANSCRIPTIONAL REGULATOR, ICLR FAMILY"/>
    <property type="match status" value="1"/>
</dbReference>